<sequence>MKKSYFQTGAFLLGLTVLFLFSCKKEEASSPQTGKKQQWIAGSWKQKDVVTAVTVKLAGTGIPAGSSLITLAPMLAQALKNPALAEGILCTRSNVYTFGPDKTYSINGCTELLLPGIGDKGSWQLTIYDAVLQFTSATGQKVPHWINSITGSELRLAATLSVPGVGDLPLSMILQKQ</sequence>
<dbReference type="EMBL" id="FMZO01000014">
    <property type="protein sequence ID" value="SDD84280.1"/>
    <property type="molecule type" value="Genomic_DNA"/>
</dbReference>
<evidence type="ECO:0000313" key="1">
    <source>
        <dbReference type="EMBL" id="SDD84280.1"/>
    </source>
</evidence>
<reference evidence="2" key="1">
    <citation type="submission" date="2016-10" db="EMBL/GenBank/DDBJ databases">
        <authorList>
            <person name="Varghese N."/>
            <person name="Submissions S."/>
        </authorList>
    </citation>
    <scope>NUCLEOTIDE SEQUENCE [LARGE SCALE GENOMIC DNA]</scope>
    <source>
        <strain evidence="2">DSM 25811 / CCM 8410 / LMG 26954 / E90</strain>
    </source>
</reference>
<proteinExistence type="predicted"/>
<protein>
    <recommendedName>
        <fullName evidence="3">Lipocalin-like domain-containing protein</fullName>
    </recommendedName>
</protein>
<name>A0A1G6Y1R3_NIADE</name>
<keyword evidence="2" id="KW-1185">Reference proteome</keyword>
<dbReference type="OrthoDB" id="659889at2"/>
<dbReference type="Proteomes" id="UP000198757">
    <property type="component" value="Unassembled WGS sequence"/>
</dbReference>
<evidence type="ECO:0000313" key="2">
    <source>
        <dbReference type="Proteomes" id="UP000198757"/>
    </source>
</evidence>
<dbReference type="STRING" id="1285928.SAMN04487894_114104"/>
<evidence type="ECO:0008006" key="3">
    <source>
        <dbReference type="Google" id="ProtNLM"/>
    </source>
</evidence>
<dbReference type="PROSITE" id="PS51257">
    <property type="entry name" value="PROKAR_LIPOPROTEIN"/>
    <property type="match status" value="1"/>
</dbReference>
<accession>A0A1G6Y1R3</accession>
<organism evidence="1 2">
    <name type="scientific">Niabella drilacis (strain DSM 25811 / CCM 8410 / CCUG 62505 / LMG 26954 / E90)</name>
    <dbReference type="NCBI Taxonomy" id="1285928"/>
    <lineage>
        <taxon>Bacteria</taxon>
        <taxon>Pseudomonadati</taxon>
        <taxon>Bacteroidota</taxon>
        <taxon>Chitinophagia</taxon>
        <taxon>Chitinophagales</taxon>
        <taxon>Chitinophagaceae</taxon>
        <taxon>Niabella</taxon>
    </lineage>
</organism>
<gene>
    <name evidence="1" type="ORF">SAMN04487894_114104</name>
</gene>
<dbReference type="AlphaFoldDB" id="A0A1G6Y1R3"/>
<dbReference type="RefSeq" id="WP_143019868.1">
    <property type="nucleotide sequence ID" value="NZ_FMZO01000014.1"/>
</dbReference>